<proteinExistence type="predicted"/>
<dbReference type="AlphaFoldDB" id="A0A3B0R6A0"/>
<gene>
    <name evidence="1" type="ORF">MNBD_ALPHA07-2430</name>
</gene>
<protein>
    <submittedName>
        <fullName evidence="1">Uncharacterized protein</fullName>
    </submittedName>
</protein>
<sequence length="40" mass="4411">MAKDANSGVLCRLPNRPIAGRVSQSEVKTTLEQRNITELN</sequence>
<name>A0A3B0R6A0_9ZZZZ</name>
<reference evidence="1" key="1">
    <citation type="submission" date="2018-06" db="EMBL/GenBank/DDBJ databases">
        <authorList>
            <person name="Zhirakovskaya E."/>
        </authorList>
    </citation>
    <scope>NUCLEOTIDE SEQUENCE</scope>
</reference>
<organism evidence="1">
    <name type="scientific">hydrothermal vent metagenome</name>
    <dbReference type="NCBI Taxonomy" id="652676"/>
    <lineage>
        <taxon>unclassified sequences</taxon>
        <taxon>metagenomes</taxon>
        <taxon>ecological metagenomes</taxon>
    </lineage>
</organism>
<accession>A0A3B0R6A0</accession>
<evidence type="ECO:0000313" key="1">
    <source>
        <dbReference type="EMBL" id="VAV88720.1"/>
    </source>
</evidence>
<dbReference type="EMBL" id="UOEG01000034">
    <property type="protein sequence ID" value="VAV88720.1"/>
    <property type="molecule type" value="Genomic_DNA"/>
</dbReference>